<evidence type="ECO:0000313" key="1">
    <source>
        <dbReference type="EMBL" id="GFT44088.1"/>
    </source>
</evidence>
<dbReference type="Proteomes" id="UP000887013">
    <property type="component" value="Unassembled WGS sequence"/>
</dbReference>
<dbReference type="AlphaFoldDB" id="A0A8X6NZY9"/>
<sequence>MFVATSMTSGLVPVSVILFRVDPGQKSVGGSGGLIPILGRVMKKILCEGKNTTLQTDREALGNGEAERAKSTINQLGVEAPNERDQNRFPTVNQVNLFKSYNSEFKILSFQ</sequence>
<protein>
    <submittedName>
        <fullName evidence="1">Uncharacterized protein</fullName>
    </submittedName>
</protein>
<accession>A0A8X6NZY9</accession>
<name>A0A8X6NZY9_NEPPI</name>
<organism evidence="1 2">
    <name type="scientific">Nephila pilipes</name>
    <name type="common">Giant wood spider</name>
    <name type="synonym">Nephila maculata</name>
    <dbReference type="NCBI Taxonomy" id="299642"/>
    <lineage>
        <taxon>Eukaryota</taxon>
        <taxon>Metazoa</taxon>
        <taxon>Ecdysozoa</taxon>
        <taxon>Arthropoda</taxon>
        <taxon>Chelicerata</taxon>
        <taxon>Arachnida</taxon>
        <taxon>Araneae</taxon>
        <taxon>Araneomorphae</taxon>
        <taxon>Entelegynae</taxon>
        <taxon>Araneoidea</taxon>
        <taxon>Nephilidae</taxon>
        <taxon>Nephila</taxon>
    </lineage>
</organism>
<reference evidence="1" key="1">
    <citation type="submission" date="2020-08" db="EMBL/GenBank/DDBJ databases">
        <title>Multicomponent nature underlies the extraordinary mechanical properties of spider dragline silk.</title>
        <authorList>
            <person name="Kono N."/>
            <person name="Nakamura H."/>
            <person name="Mori M."/>
            <person name="Yoshida Y."/>
            <person name="Ohtoshi R."/>
            <person name="Malay A.D."/>
            <person name="Moran D.A.P."/>
            <person name="Tomita M."/>
            <person name="Numata K."/>
            <person name="Arakawa K."/>
        </authorList>
    </citation>
    <scope>NUCLEOTIDE SEQUENCE</scope>
</reference>
<dbReference type="EMBL" id="BMAW01064220">
    <property type="protein sequence ID" value="GFT44088.1"/>
    <property type="molecule type" value="Genomic_DNA"/>
</dbReference>
<gene>
    <name evidence="1" type="ORF">NPIL_374211</name>
</gene>
<comment type="caution">
    <text evidence="1">The sequence shown here is derived from an EMBL/GenBank/DDBJ whole genome shotgun (WGS) entry which is preliminary data.</text>
</comment>
<evidence type="ECO:0000313" key="2">
    <source>
        <dbReference type="Proteomes" id="UP000887013"/>
    </source>
</evidence>
<keyword evidence="2" id="KW-1185">Reference proteome</keyword>
<proteinExistence type="predicted"/>